<dbReference type="Pfam" id="PF01381">
    <property type="entry name" value="HTH_3"/>
    <property type="match status" value="1"/>
</dbReference>
<protein>
    <recommendedName>
        <fullName evidence="1">HTH cro/C1-type domain-containing protein</fullName>
    </recommendedName>
</protein>
<dbReference type="CDD" id="cd00093">
    <property type="entry name" value="HTH_XRE"/>
    <property type="match status" value="1"/>
</dbReference>
<dbReference type="InterPro" id="IPR001387">
    <property type="entry name" value="Cro/C1-type_HTH"/>
</dbReference>
<reference evidence="2" key="1">
    <citation type="journal article" date="2015" name="Nature">
        <title>Complex archaea that bridge the gap between prokaryotes and eukaryotes.</title>
        <authorList>
            <person name="Spang A."/>
            <person name="Saw J.H."/>
            <person name="Jorgensen S.L."/>
            <person name="Zaremba-Niedzwiedzka K."/>
            <person name="Martijn J."/>
            <person name="Lind A.E."/>
            <person name="van Eijk R."/>
            <person name="Schleper C."/>
            <person name="Guy L."/>
            <person name="Ettema T.J."/>
        </authorList>
    </citation>
    <scope>NUCLEOTIDE SEQUENCE</scope>
</reference>
<feature type="domain" description="HTH cro/C1-type" evidence="1">
    <location>
        <begin position="8"/>
        <end position="63"/>
    </location>
</feature>
<dbReference type="GO" id="GO:0003677">
    <property type="term" value="F:DNA binding"/>
    <property type="evidence" value="ECO:0007669"/>
    <property type="project" value="InterPro"/>
</dbReference>
<comment type="caution">
    <text evidence="2">The sequence shown here is derived from an EMBL/GenBank/DDBJ whole genome shotgun (WGS) entry which is preliminary data.</text>
</comment>
<dbReference type="AlphaFoldDB" id="A0A0F8ZJJ9"/>
<dbReference type="Gene3D" id="1.10.260.40">
    <property type="entry name" value="lambda repressor-like DNA-binding domains"/>
    <property type="match status" value="1"/>
</dbReference>
<dbReference type="InterPro" id="IPR010982">
    <property type="entry name" value="Lambda_DNA-bd_dom_sf"/>
</dbReference>
<dbReference type="EMBL" id="LAZR01047545">
    <property type="protein sequence ID" value="KKK93967.1"/>
    <property type="molecule type" value="Genomic_DNA"/>
</dbReference>
<name>A0A0F8ZJJ9_9ZZZZ</name>
<organism evidence="2">
    <name type="scientific">marine sediment metagenome</name>
    <dbReference type="NCBI Taxonomy" id="412755"/>
    <lineage>
        <taxon>unclassified sequences</taxon>
        <taxon>metagenomes</taxon>
        <taxon>ecological metagenomes</taxon>
    </lineage>
</organism>
<gene>
    <name evidence="2" type="ORF">LCGC14_2687540</name>
</gene>
<evidence type="ECO:0000259" key="1">
    <source>
        <dbReference type="PROSITE" id="PS50943"/>
    </source>
</evidence>
<sequence>MRLNTQLLKSFRASRDLTFREAAKLAGVSYQTWFQWETHGYMPESKNLSKLAKVLRIPEIRLLVQDGKGK</sequence>
<dbReference type="SMART" id="SM00530">
    <property type="entry name" value="HTH_XRE"/>
    <property type="match status" value="1"/>
</dbReference>
<dbReference type="SUPFAM" id="SSF47413">
    <property type="entry name" value="lambda repressor-like DNA-binding domains"/>
    <property type="match status" value="1"/>
</dbReference>
<evidence type="ECO:0000313" key="2">
    <source>
        <dbReference type="EMBL" id="KKK93967.1"/>
    </source>
</evidence>
<dbReference type="PROSITE" id="PS50943">
    <property type="entry name" value="HTH_CROC1"/>
    <property type="match status" value="1"/>
</dbReference>
<accession>A0A0F8ZJJ9</accession>
<proteinExistence type="predicted"/>